<dbReference type="AlphaFoldDB" id="A0A067LF80"/>
<organism evidence="1 2">
    <name type="scientific">Jatropha curcas</name>
    <name type="common">Barbados nut</name>
    <dbReference type="NCBI Taxonomy" id="180498"/>
    <lineage>
        <taxon>Eukaryota</taxon>
        <taxon>Viridiplantae</taxon>
        <taxon>Streptophyta</taxon>
        <taxon>Embryophyta</taxon>
        <taxon>Tracheophyta</taxon>
        <taxon>Spermatophyta</taxon>
        <taxon>Magnoliopsida</taxon>
        <taxon>eudicotyledons</taxon>
        <taxon>Gunneridae</taxon>
        <taxon>Pentapetalae</taxon>
        <taxon>rosids</taxon>
        <taxon>fabids</taxon>
        <taxon>Malpighiales</taxon>
        <taxon>Euphorbiaceae</taxon>
        <taxon>Crotonoideae</taxon>
        <taxon>Jatropheae</taxon>
        <taxon>Jatropha</taxon>
    </lineage>
</organism>
<keyword evidence="2" id="KW-1185">Reference proteome</keyword>
<dbReference type="Proteomes" id="UP000027138">
    <property type="component" value="Unassembled WGS sequence"/>
</dbReference>
<dbReference type="EMBL" id="KK914278">
    <property type="protein sequence ID" value="KDP43165.1"/>
    <property type="molecule type" value="Genomic_DNA"/>
</dbReference>
<evidence type="ECO:0000313" key="1">
    <source>
        <dbReference type="EMBL" id="KDP43165.1"/>
    </source>
</evidence>
<name>A0A067LF80_JATCU</name>
<reference evidence="1 2" key="1">
    <citation type="journal article" date="2014" name="PLoS ONE">
        <title>Global Analysis of Gene Expression Profiles in Physic Nut (Jatropha curcas L.) Seedlings Exposed to Salt Stress.</title>
        <authorList>
            <person name="Zhang L."/>
            <person name="Zhang C."/>
            <person name="Wu P."/>
            <person name="Chen Y."/>
            <person name="Li M."/>
            <person name="Jiang H."/>
            <person name="Wu G."/>
        </authorList>
    </citation>
    <scope>NUCLEOTIDE SEQUENCE [LARGE SCALE GENOMIC DNA]</scope>
    <source>
        <strain evidence="2">cv. GZQX0401</strain>
        <tissue evidence="1">Young leaves</tissue>
    </source>
</reference>
<evidence type="ECO:0000313" key="2">
    <source>
        <dbReference type="Proteomes" id="UP000027138"/>
    </source>
</evidence>
<sequence length="86" mass="9670">MESLFYKIKLKTVDTDQGSKMKDPLALLNGPIIRARATKLQAALNAFAQEQITLEFQDHNYARCEIELEEAPKLVMVLEACKEAAC</sequence>
<proteinExistence type="predicted"/>
<gene>
    <name evidence="1" type="ORF">JCGZ_00116</name>
</gene>
<accession>A0A067LF80</accession>
<protein>
    <submittedName>
        <fullName evidence="1">Uncharacterized protein</fullName>
    </submittedName>
</protein>